<dbReference type="RefSeq" id="XP_034011170.1">
    <property type="nucleotide sequence ID" value="XM_034156826.1"/>
</dbReference>
<dbReference type="AlphaFoldDB" id="A0A642UIW9"/>
<keyword evidence="3 5" id="KW-1133">Transmembrane helix</keyword>
<dbReference type="VEuPathDB" id="FungiDB:DIURU_004000"/>
<evidence type="ECO:0000256" key="4">
    <source>
        <dbReference type="ARBA" id="ARBA00023136"/>
    </source>
</evidence>
<feature type="transmembrane region" description="Helical" evidence="5">
    <location>
        <begin position="125"/>
        <end position="144"/>
    </location>
</feature>
<evidence type="ECO:0000313" key="7">
    <source>
        <dbReference type="EMBL" id="KAA8899959.1"/>
    </source>
</evidence>
<evidence type="ECO:0000313" key="8">
    <source>
        <dbReference type="Proteomes" id="UP000449547"/>
    </source>
</evidence>
<feature type="transmembrane region" description="Helical" evidence="5">
    <location>
        <begin position="53"/>
        <end position="71"/>
    </location>
</feature>
<comment type="subcellular location">
    <subcellularLocation>
        <location evidence="1">Membrane</location>
        <topology evidence="1">Multi-pass membrane protein</topology>
    </subcellularLocation>
</comment>
<proteinExistence type="predicted"/>
<dbReference type="Pfam" id="PF03151">
    <property type="entry name" value="TPT"/>
    <property type="match status" value="1"/>
</dbReference>
<dbReference type="EMBL" id="SWFT01000119">
    <property type="protein sequence ID" value="KAA8899959.1"/>
    <property type="molecule type" value="Genomic_DNA"/>
</dbReference>
<dbReference type="InterPro" id="IPR004853">
    <property type="entry name" value="Sugar_P_trans_dom"/>
</dbReference>
<organism evidence="7 8">
    <name type="scientific">Diutina rugosa</name>
    <name type="common">Yeast</name>
    <name type="synonym">Candida rugosa</name>
    <dbReference type="NCBI Taxonomy" id="5481"/>
    <lineage>
        <taxon>Eukaryota</taxon>
        <taxon>Fungi</taxon>
        <taxon>Dikarya</taxon>
        <taxon>Ascomycota</taxon>
        <taxon>Saccharomycotina</taxon>
        <taxon>Pichiomycetes</taxon>
        <taxon>Debaryomycetaceae</taxon>
        <taxon>Diutina</taxon>
    </lineage>
</organism>
<evidence type="ECO:0000256" key="5">
    <source>
        <dbReference type="SAM" id="Phobius"/>
    </source>
</evidence>
<feature type="transmembrane region" description="Helical" evidence="5">
    <location>
        <begin position="156"/>
        <end position="178"/>
    </location>
</feature>
<feature type="transmembrane region" description="Helical" evidence="5">
    <location>
        <begin position="91"/>
        <end position="113"/>
    </location>
</feature>
<keyword evidence="2 5" id="KW-0812">Transmembrane</keyword>
<comment type="caution">
    <text evidence="7">The sequence shown here is derived from an EMBL/GenBank/DDBJ whole genome shotgun (WGS) entry which is preliminary data.</text>
</comment>
<dbReference type="PANTHER" id="PTHR11132">
    <property type="entry name" value="SOLUTE CARRIER FAMILY 35"/>
    <property type="match status" value="1"/>
</dbReference>
<feature type="transmembrane region" description="Helical" evidence="5">
    <location>
        <begin position="22"/>
        <end position="41"/>
    </location>
</feature>
<dbReference type="OMA" id="QQDRLGM"/>
<dbReference type="GO" id="GO:0016020">
    <property type="term" value="C:membrane"/>
    <property type="evidence" value="ECO:0007669"/>
    <property type="project" value="UniProtKB-SubCell"/>
</dbReference>
<evidence type="ECO:0000256" key="2">
    <source>
        <dbReference type="ARBA" id="ARBA00022692"/>
    </source>
</evidence>
<feature type="transmembrane region" description="Helical" evidence="5">
    <location>
        <begin position="184"/>
        <end position="203"/>
    </location>
</feature>
<keyword evidence="8" id="KW-1185">Reference proteome</keyword>
<sequence>MLKTSSLVFVLIFGLLFRLEKFNWRLVVIVAIMTVSVAMMGKTPEAGSKHDPVGVICILVASCMSGLRWSLTQILLKRNHNPYTNTSFSTIFYVSPGMALLLFVVGLFAEGWGDFVAAEVWQDKGVALTLVLMLFPGVLAFAMTYCEFMLLKVAQVLTMSIAGMLKEVLTIVASTVLFGDKLSGLNVVGLVLTLADVLWYNLYRYQVKDSDADPTPITYVAIDHDEPRSPRPSVEMRRL</sequence>
<accession>A0A642UIW9</accession>
<evidence type="ECO:0000256" key="1">
    <source>
        <dbReference type="ARBA" id="ARBA00004141"/>
    </source>
</evidence>
<name>A0A642UIW9_DIURU</name>
<keyword evidence="4 5" id="KW-0472">Membrane</keyword>
<protein>
    <recommendedName>
        <fullName evidence="6">Sugar phosphate transporter domain-containing protein</fullName>
    </recommendedName>
</protein>
<dbReference type="OrthoDB" id="18894at2759"/>
<dbReference type="GeneID" id="54782651"/>
<dbReference type="InterPro" id="IPR050186">
    <property type="entry name" value="TPT_transporter"/>
</dbReference>
<gene>
    <name evidence="7" type="ORF">DIURU_004000</name>
</gene>
<evidence type="ECO:0000259" key="6">
    <source>
        <dbReference type="Pfam" id="PF03151"/>
    </source>
</evidence>
<feature type="domain" description="Sugar phosphate transporter" evidence="6">
    <location>
        <begin position="3"/>
        <end position="201"/>
    </location>
</feature>
<dbReference type="Proteomes" id="UP000449547">
    <property type="component" value="Unassembled WGS sequence"/>
</dbReference>
<reference evidence="7 8" key="1">
    <citation type="submission" date="2019-07" db="EMBL/GenBank/DDBJ databases">
        <title>Genome assembly of two rare yeast pathogens: Diutina rugosa and Trichomonascus ciferrii.</title>
        <authorList>
            <person name="Mixao V."/>
            <person name="Saus E."/>
            <person name="Hansen A."/>
            <person name="Lass-Flor C."/>
            <person name="Gabaldon T."/>
        </authorList>
    </citation>
    <scope>NUCLEOTIDE SEQUENCE [LARGE SCALE GENOMIC DNA]</scope>
    <source>
        <strain evidence="7 8">CBS 613</strain>
    </source>
</reference>
<evidence type="ECO:0000256" key="3">
    <source>
        <dbReference type="ARBA" id="ARBA00022989"/>
    </source>
</evidence>